<evidence type="ECO:0000313" key="3">
    <source>
        <dbReference type="Proteomes" id="UP000267438"/>
    </source>
</evidence>
<dbReference type="Proteomes" id="UP000267438">
    <property type="component" value="Unassembled WGS sequence"/>
</dbReference>
<protein>
    <recommendedName>
        <fullName evidence="4">Phage protein</fullName>
    </recommendedName>
</protein>
<comment type="caution">
    <text evidence="2">The sequence shown here is derived from an EMBL/GenBank/DDBJ whole genome shotgun (WGS) entry which is preliminary data.</text>
</comment>
<organism evidence="2 3">
    <name type="scientific">Streptococcus mitis</name>
    <dbReference type="NCBI Taxonomy" id="28037"/>
    <lineage>
        <taxon>Bacteria</taxon>
        <taxon>Bacillati</taxon>
        <taxon>Bacillota</taxon>
        <taxon>Bacilli</taxon>
        <taxon>Lactobacillales</taxon>
        <taxon>Streptococcaceae</taxon>
        <taxon>Streptococcus</taxon>
        <taxon>Streptococcus mitis group</taxon>
    </lineage>
</organism>
<evidence type="ECO:0008006" key="4">
    <source>
        <dbReference type="Google" id="ProtNLM"/>
    </source>
</evidence>
<feature type="coiled-coil region" evidence="1">
    <location>
        <begin position="1"/>
        <end position="28"/>
    </location>
</feature>
<accession>A0A3R9KLQ6</accession>
<name>A0A3R9KLQ6_STRMT</name>
<dbReference type="EMBL" id="RJOH01000007">
    <property type="protein sequence ID" value="RSJ12910.1"/>
    <property type="molecule type" value="Genomic_DNA"/>
</dbReference>
<keyword evidence="1" id="KW-0175">Coiled coil</keyword>
<reference evidence="2 3" key="1">
    <citation type="submission" date="2018-11" db="EMBL/GenBank/DDBJ databases">
        <title>Species Designations Belie Phenotypic and Genotypic Heterogeneity in Oral Streptococci.</title>
        <authorList>
            <person name="Velsko I."/>
        </authorList>
    </citation>
    <scope>NUCLEOTIDE SEQUENCE [LARGE SCALE GENOMIC DNA]</scope>
    <source>
        <strain evidence="2 3">BCC06</strain>
    </source>
</reference>
<proteinExistence type="predicted"/>
<dbReference type="RefSeq" id="WP_158086133.1">
    <property type="nucleotide sequence ID" value="NZ_JBLFVK010000020.1"/>
</dbReference>
<evidence type="ECO:0000256" key="1">
    <source>
        <dbReference type="SAM" id="Coils"/>
    </source>
</evidence>
<sequence>MTLNKKAIDNLKKEIDDLLDKCEDDFEEMALNPDYTFGLLMSASATLGVILRELADD</sequence>
<dbReference type="AlphaFoldDB" id="A0A3R9KLQ6"/>
<evidence type="ECO:0000313" key="2">
    <source>
        <dbReference type="EMBL" id="RSJ12910.1"/>
    </source>
</evidence>
<gene>
    <name evidence="2" type="ORF">D8836_05580</name>
</gene>